<keyword evidence="5" id="KW-0812">Transmembrane</keyword>
<keyword evidence="4" id="KW-1134">Transmembrane beta strand</keyword>
<dbReference type="Gene3D" id="1.20.1600.10">
    <property type="entry name" value="Outer membrane efflux proteins (OEP)"/>
    <property type="match status" value="1"/>
</dbReference>
<keyword evidence="3" id="KW-0813">Transport</keyword>
<dbReference type="SUPFAM" id="SSF56954">
    <property type="entry name" value="Outer membrane efflux proteins (OEP)"/>
    <property type="match status" value="1"/>
</dbReference>
<dbReference type="PANTHER" id="PTHR30026">
    <property type="entry name" value="OUTER MEMBRANE PROTEIN TOLC"/>
    <property type="match status" value="1"/>
</dbReference>
<protein>
    <submittedName>
        <fullName evidence="8">Uncharacterized protein</fullName>
    </submittedName>
</protein>
<keyword evidence="7" id="KW-0998">Cell outer membrane</keyword>
<dbReference type="GO" id="GO:0009279">
    <property type="term" value="C:cell outer membrane"/>
    <property type="evidence" value="ECO:0007669"/>
    <property type="project" value="UniProtKB-SubCell"/>
</dbReference>
<evidence type="ECO:0000256" key="1">
    <source>
        <dbReference type="ARBA" id="ARBA00004442"/>
    </source>
</evidence>
<dbReference type="GO" id="GO:0015562">
    <property type="term" value="F:efflux transmembrane transporter activity"/>
    <property type="evidence" value="ECO:0007669"/>
    <property type="project" value="InterPro"/>
</dbReference>
<evidence type="ECO:0000256" key="4">
    <source>
        <dbReference type="ARBA" id="ARBA00022452"/>
    </source>
</evidence>
<keyword evidence="9" id="KW-1185">Reference proteome</keyword>
<dbReference type="EMBL" id="AWFB01000029">
    <property type="protein sequence ID" value="RAN32707.1"/>
    <property type="molecule type" value="Genomic_DNA"/>
</dbReference>
<organism evidence="8 9">
    <name type="scientific">Hyphomonas pacifica</name>
    <dbReference type="NCBI Taxonomy" id="1280941"/>
    <lineage>
        <taxon>Bacteria</taxon>
        <taxon>Pseudomonadati</taxon>
        <taxon>Pseudomonadota</taxon>
        <taxon>Alphaproteobacteria</taxon>
        <taxon>Hyphomonadales</taxon>
        <taxon>Hyphomonadaceae</taxon>
        <taxon>Hyphomonas</taxon>
    </lineage>
</organism>
<dbReference type="GO" id="GO:0015288">
    <property type="term" value="F:porin activity"/>
    <property type="evidence" value="ECO:0007669"/>
    <property type="project" value="TreeGrafter"/>
</dbReference>
<dbReference type="Proteomes" id="UP000249123">
    <property type="component" value="Unassembled WGS sequence"/>
</dbReference>
<dbReference type="STRING" id="1280941.HY2_14030"/>
<gene>
    <name evidence="8" type="ORF">HY3_14515</name>
</gene>
<evidence type="ECO:0000256" key="5">
    <source>
        <dbReference type="ARBA" id="ARBA00022692"/>
    </source>
</evidence>
<dbReference type="AlphaFoldDB" id="A0A062TY40"/>
<comment type="subcellular location">
    <subcellularLocation>
        <location evidence="1">Cell outer membrane</location>
    </subcellularLocation>
</comment>
<evidence type="ECO:0000256" key="7">
    <source>
        <dbReference type="ARBA" id="ARBA00023237"/>
    </source>
</evidence>
<dbReference type="NCBIfam" id="TIGR01844">
    <property type="entry name" value="type_I_sec_TolC"/>
    <property type="match status" value="1"/>
</dbReference>
<dbReference type="InterPro" id="IPR003423">
    <property type="entry name" value="OMP_efflux"/>
</dbReference>
<dbReference type="Pfam" id="PF02321">
    <property type="entry name" value="OEP"/>
    <property type="match status" value="2"/>
</dbReference>
<evidence type="ECO:0000256" key="3">
    <source>
        <dbReference type="ARBA" id="ARBA00022448"/>
    </source>
</evidence>
<evidence type="ECO:0000313" key="8">
    <source>
        <dbReference type="EMBL" id="RAN32707.1"/>
    </source>
</evidence>
<dbReference type="RefSeq" id="WP_034827174.1">
    <property type="nucleotide sequence ID" value="NZ_AWFA01000027.1"/>
</dbReference>
<keyword evidence="6" id="KW-0472">Membrane</keyword>
<reference evidence="8 9" key="1">
    <citation type="submission" date="2013-04" db="EMBL/GenBank/DDBJ databases">
        <title>Hyphomonas sp. T24B3 Genome Sequencing.</title>
        <authorList>
            <person name="Lai Q."/>
            <person name="Shao Z."/>
        </authorList>
    </citation>
    <scope>NUCLEOTIDE SEQUENCE [LARGE SCALE GENOMIC DNA]</scope>
    <source>
        <strain evidence="8 9">T24B3</strain>
    </source>
</reference>
<evidence type="ECO:0000256" key="2">
    <source>
        <dbReference type="ARBA" id="ARBA00007613"/>
    </source>
</evidence>
<accession>A0A062TY40</accession>
<dbReference type="GO" id="GO:1990281">
    <property type="term" value="C:efflux pump complex"/>
    <property type="evidence" value="ECO:0007669"/>
    <property type="project" value="TreeGrafter"/>
</dbReference>
<evidence type="ECO:0000313" key="9">
    <source>
        <dbReference type="Proteomes" id="UP000249123"/>
    </source>
</evidence>
<comment type="similarity">
    <text evidence="2">Belongs to the outer membrane factor (OMF) (TC 1.B.17) family.</text>
</comment>
<dbReference type="InterPro" id="IPR010130">
    <property type="entry name" value="T1SS_OMP_TolC"/>
</dbReference>
<evidence type="ECO:0000256" key="6">
    <source>
        <dbReference type="ARBA" id="ARBA00023136"/>
    </source>
</evidence>
<dbReference type="InterPro" id="IPR051906">
    <property type="entry name" value="TolC-like"/>
</dbReference>
<comment type="caution">
    <text evidence="8">The sequence shown here is derived from an EMBL/GenBank/DDBJ whole genome shotgun (WGS) entry which is preliminary data.</text>
</comment>
<proteinExistence type="inferred from homology"/>
<dbReference type="PANTHER" id="PTHR30026:SF20">
    <property type="entry name" value="OUTER MEMBRANE PROTEIN TOLC"/>
    <property type="match status" value="1"/>
</dbReference>
<sequence length="429" mass="45880">MKFRHFLTVSTVALMMAGPLTAHAETLSDAVAAARLTNPGLEAQRVETDIAKENVAQARAQGNASVNLSGSAGYEYVDTNSPLAAFPGYTGDRTIANAQVQASKPIYTGGRVRAGIRQATAGVSAAEAQYDSALQDLTLQVVTAYMDVRRDLEAVAIRQNNVEVTGEQVRAANDRFDVGVVTRTDVSLSQARLEGARASLAGAQAALEGSIANYELLTGNAPGDLVPPPPVPSLPESLEQAVQIALDNNPDLVAARYSERAASEAIEVARGQYKPQVSIVGTASVQETYNDITQRDTTVSAVAQGKIPLLSGGLIKSQVRSAKLQRSQARQQIDTLQRQIRAQVAQSWYLHEASLRSIEASRRQVEAAEIAYDGAKEELAVGVRTTLDVLDQEQQLFEARLALVEAERDAYVAAFNLLRATGQLSPELL</sequence>
<name>A0A062TY40_9PROT</name>
<dbReference type="eggNOG" id="COG1538">
    <property type="taxonomic scope" value="Bacteria"/>
</dbReference>
<dbReference type="OrthoDB" id="9789368at2"/>